<sequence length="195" mass="19491">MDPPPAAGQPAPTSPGTGADGCRPGEACTVLGTEVIGTTHIQLIGDPGGRSGRLRIGGSASLSLVVELTVAGSGVTLDQGSLTCVGAGISACLVRGTGPTGVVGQAVVGRSGTWSPINRAFTSTAGYLALNQVYGDSTPEVLAATCTPGCARVYLQVSQITGPVLGCTQPYPRLTALPRYPDVSVPYAALRPCPT</sequence>
<feature type="region of interest" description="Disordered" evidence="1">
    <location>
        <begin position="1"/>
        <end position="24"/>
    </location>
</feature>
<organism evidence="2 3">
    <name type="scientific">Actinokineospora bangkokensis</name>
    <dbReference type="NCBI Taxonomy" id="1193682"/>
    <lineage>
        <taxon>Bacteria</taxon>
        <taxon>Bacillati</taxon>
        <taxon>Actinomycetota</taxon>
        <taxon>Actinomycetes</taxon>
        <taxon>Pseudonocardiales</taxon>
        <taxon>Pseudonocardiaceae</taxon>
        <taxon>Actinokineospora</taxon>
    </lineage>
</organism>
<proteinExistence type="predicted"/>
<gene>
    <name evidence="2" type="ORF">BJP25_28060</name>
</gene>
<protein>
    <submittedName>
        <fullName evidence="2">Uncharacterized protein</fullName>
    </submittedName>
</protein>
<dbReference type="RefSeq" id="WP_075977168.1">
    <property type="nucleotide sequence ID" value="NZ_MKQR01000026.1"/>
</dbReference>
<evidence type="ECO:0000313" key="3">
    <source>
        <dbReference type="Proteomes" id="UP000186040"/>
    </source>
</evidence>
<dbReference type="EMBL" id="MKQR01000026">
    <property type="protein sequence ID" value="OLR90493.1"/>
    <property type="molecule type" value="Genomic_DNA"/>
</dbReference>
<reference evidence="2 3" key="1">
    <citation type="submission" date="2016-10" db="EMBL/GenBank/DDBJ databases">
        <title>The Draft Genome Sequence of Actinokineospora bangkokensis 44EHWT reveals the biosynthetic pathway of antifungal compounds Thailandins with unusual extender unit butylmalonyl-CoA.</title>
        <authorList>
            <person name="Greule A."/>
            <person name="Intra B."/>
            <person name="Flemming S."/>
            <person name="Rommel M.G."/>
            <person name="Panbangred W."/>
            <person name="Bechthold A."/>
        </authorList>
    </citation>
    <scope>NUCLEOTIDE SEQUENCE [LARGE SCALE GENOMIC DNA]</scope>
    <source>
        <strain evidence="2 3">44EHW</strain>
    </source>
</reference>
<dbReference type="STRING" id="1193682.BJP25_28060"/>
<comment type="caution">
    <text evidence="2">The sequence shown here is derived from an EMBL/GenBank/DDBJ whole genome shotgun (WGS) entry which is preliminary data.</text>
</comment>
<dbReference type="AlphaFoldDB" id="A0A1Q9LEP3"/>
<evidence type="ECO:0000313" key="2">
    <source>
        <dbReference type="EMBL" id="OLR90493.1"/>
    </source>
</evidence>
<name>A0A1Q9LEP3_9PSEU</name>
<evidence type="ECO:0000256" key="1">
    <source>
        <dbReference type="SAM" id="MobiDB-lite"/>
    </source>
</evidence>
<dbReference type="Proteomes" id="UP000186040">
    <property type="component" value="Unassembled WGS sequence"/>
</dbReference>
<dbReference type="OrthoDB" id="3699175at2"/>
<keyword evidence="3" id="KW-1185">Reference proteome</keyword>
<accession>A0A1Q9LEP3</accession>